<evidence type="ECO:0000256" key="4">
    <source>
        <dbReference type="ARBA" id="ARBA00023136"/>
    </source>
</evidence>
<feature type="transmembrane region" description="Helical" evidence="6">
    <location>
        <begin position="406"/>
        <end position="430"/>
    </location>
</feature>
<feature type="transmembrane region" description="Helical" evidence="6">
    <location>
        <begin position="222"/>
        <end position="241"/>
    </location>
</feature>
<feature type="region of interest" description="Disordered" evidence="5">
    <location>
        <begin position="1"/>
        <end position="25"/>
    </location>
</feature>
<dbReference type="Pfam" id="PF04547">
    <property type="entry name" value="Anoctamin"/>
    <property type="match status" value="1"/>
</dbReference>
<keyword evidence="10" id="KW-1185">Reference proteome</keyword>
<dbReference type="AlphaFoldDB" id="A0AB34IQK2"/>
<dbReference type="GO" id="GO:0005254">
    <property type="term" value="F:chloride channel activity"/>
    <property type="evidence" value="ECO:0007669"/>
    <property type="project" value="TreeGrafter"/>
</dbReference>
<evidence type="ECO:0000313" key="9">
    <source>
        <dbReference type="EMBL" id="KAL1503425.1"/>
    </source>
</evidence>
<evidence type="ECO:0000256" key="6">
    <source>
        <dbReference type="SAM" id="Phobius"/>
    </source>
</evidence>
<evidence type="ECO:0000259" key="8">
    <source>
        <dbReference type="Pfam" id="PF04547"/>
    </source>
</evidence>
<accession>A0AB34IQK2</accession>
<gene>
    <name evidence="9" type="ORF">AB1Y20_011914</name>
</gene>
<dbReference type="PANTHER" id="PTHR12308:SF73">
    <property type="entry name" value="ANOCTAMIN"/>
    <property type="match status" value="1"/>
</dbReference>
<feature type="domain" description="Anoctamin transmembrane" evidence="8">
    <location>
        <begin position="206"/>
        <end position="825"/>
    </location>
</feature>
<evidence type="ECO:0000256" key="3">
    <source>
        <dbReference type="ARBA" id="ARBA00022989"/>
    </source>
</evidence>
<dbReference type="SUPFAM" id="SSF81296">
    <property type="entry name" value="E set domains"/>
    <property type="match status" value="1"/>
</dbReference>
<evidence type="ECO:0000313" key="10">
    <source>
        <dbReference type="Proteomes" id="UP001515480"/>
    </source>
</evidence>
<dbReference type="InterPro" id="IPR013783">
    <property type="entry name" value="Ig-like_fold"/>
</dbReference>
<evidence type="ECO:0000256" key="1">
    <source>
        <dbReference type="ARBA" id="ARBA00004141"/>
    </source>
</evidence>
<keyword evidence="2 6" id="KW-0812">Transmembrane</keyword>
<dbReference type="GO" id="GO:0016020">
    <property type="term" value="C:membrane"/>
    <property type="evidence" value="ECO:0007669"/>
    <property type="project" value="UniProtKB-SubCell"/>
</dbReference>
<evidence type="ECO:0000259" key="7">
    <source>
        <dbReference type="Pfam" id="PF01833"/>
    </source>
</evidence>
<name>A0AB34IQK2_PRYPA</name>
<keyword evidence="3 6" id="KW-1133">Transmembrane helix</keyword>
<feature type="domain" description="IPT/TIG" evidence="7">
    <location>
        <begin position="953"/>
        <end position="1035"/>
    </location>
</feature>
<comment type="subcellular location">
    <subcellularLocation>
        <location evidence="1">Membrane</location>
        <topology evidence="1">Multi-pass membrane protein</topology>
    </subcellularLocation>
</comment>
<feature type="transmembrane region" description="Helical" evidence="6">
    <location>
        <begin position="450"/>
        <end position="481"/>
    </location>
</feature>
<dbReference type="PANTHER" id="PTHR12308">
    <property type="entry name" value="ANOCTAMIN"/>
    <property type="match status" value="1"/>
</dbReference>
<comment type="caution">
    <text evidence="9">The sequence shown here is derived from an EMBL/GenBank/DDBJ whole genome shotgun (WGS) entry which is preliminary data.</text>
</comment>
<keyword evidence="4 6" id="KW-0472">Membrane</keyword>
<organism evidence="9 10">
    <name type="scientific">Prymnesium parvum</name>
    <name type="common">Toxic golden alga</name>
    <dbReference type="NCBI Taxonomy" id="97485"/>
    <lineage>
        <taxon>Eukaryota</taxon>
        <taxon>Haptista</taxon>
        <taxon>Haptophyta</taxon>
        <taxon>Prymnesiophyceae</taxon>
        <taxon>Prymnesiales</taxon>
        <taxon>Prymnesiaceae</taxon>
        <taxon>Prymnesium</taxon>
    </lineage>
</organism>
<dbReference type="InterPro" id="IPR002909">
    <property type="entry name" value="IPT_dom"/>
</dbReference>
<protein>
    <recommendedName>
        <fullName evidence="11">Anoctamin</fullName>
    </recommendedName>
</protein>
<evidence type="ECO:0000256" key="5">
    <source>
        <dbReference type="SAM" id="MobiDB-lite"/>
    </source>
</evidence>
<feature type="transmembrane region" description="Helical" evidence="6">
    <location>
        <begin position="362"/>
        <end position="386"/>
    </location>
</feature>
<dbReference type="EMBL" id="JBGBPQ010000021">
    <property type="protein sequence ID" value="KAL1503425.1"/>
    <property type="molecule type" value="Genomic_DNA"/>
</dbReference>
<evidence type="ECO:0000256" key="2">
    <source>
        <dbReference type="ARBA" id="ARBA00022692"/>
    </source>
</evidence>
<dbReference type="Gene3D" id="2.60.40.10">
    <property type="entry name" value="Immunoglobulins"/>
    <property type="match status" value="2"/>
</dbReference>
<dbReference type="CDD" id="cd00603">
    <property type="entry name" value="IPT_PCSR"/>
    <property type="match status" value="1"/>
</dbReference>
<dbReference type="InterPro" id="IPR014756">
    <property type="entry name" value="Ig_E-set"/>
</dbReference>
<feature type="transmembrane region" description="Helical" evidence="6">
    <location>
        <begin position="247"/>
        <end position="267"/>
    </location>
</feature>
<proteinExistence type="predicted"/>
<sequence>MLRPSAAARSVEEAPRTPAPSADASEQSEAVDFVLLLSDVSAYRSSKAKRFLRSMWLFGASQLRDVEAALALLCAALEREGFGCAVLRRGGGEVVLQLRGSGARLRREAFREQLEAWVHARPHLAAAAEFEPLESDARLSAARRIALLHPPLEQLLPQLQHSVLRGGDLLALGQCFPLHDRRFVMRLLIHLSRHFFLQAQMLHQLRNEYGEKVAFYFGFRTFVQRWLVAPAVGGAVLSLAARLSPRLPAYVAPLFGLAISLWGAAMLEAWRLQQKELAALWGVEQLREAEVVRPQFFGERSISRLTGEPTLYYPRWKRVAKRCVTVPALLAQLLVLTGVICGLYGAWISIHEAAHHPALKTLLVVLLSVSWGLLVEVLNWQVFMRLASALNSWENYRTTIEFEHQLALKVFAFVFVDGFLWYFLLAFLHIPFGAQLRAALSLRADGFDQAFWMHALVTSVSSLLLVPLPLASLWSIVFPFARFLHTSPSRLLHTSAARFLQTSASRFLHTCTSPRGGYSRLPLDRSAAAAAAIASYAASHGAAGSPPACHCEEDGCEEVPCEEEVRCEEVRCEGEEAGCDAAQSAEAACEEGRCEPAEACAPSRPAGPSAVLSAAVAASPSDSSGSDDDACLSTPWSRSMFLRSILVRRLNWLGLLRAQRGHRSVIAKLRQFLRSAIDADSLVDEGAKPPYDPLLDYAHLALEFGYVLMFTVVWPLAPLACLLLSALEQRAAACRLCVSSRRPIPHRCNGLGTGNAWYGVFTFLAWLSVPVNCGMMALATQQLDVYFGGELAPFERLLLAVVAEHLLLAAQLAIRLAFPESPDLLLADAQRVEREFKRKYLRGVRADEWRPRAAAAARLGWAYPASGPTSGGVPLELHGEHLGKAVSRGEIVLSLSPPGESRAVPLVAAFVSERKLSCVLPAAARAGVATIALQGGGGSCAFRYYGEYSLARLKPSGGPLRGGTAVRLLGSGFVQTGEATVCVRMHGVERRVQAFWHSEGEVRFMTPDFSEPGDARVQLSLNGQQYTANELTYHYHSSMSCTIM</sequence>
<dbReference type="Proteomes" id="UP001515480">
    <property type="component" value="Unassembled WGS sequence"/>
</dbReference>
<feature type="transmembrane region" description="Helical" evidence="6">
    <location>
        <begin position="324"/>
        <end position="350"/>
    </location>
</feature>
<feature type="transmembrane region" description="Helical" evidence="6">
    <location>
        <begin position="704"/>
        <end position="727"/>
    </location>
</feature>
<dbReference type="InterPro" id="IPR049452">
    <property type="entry name" value="Anoctamin_TM"/>
</dbReference>
<reference evidence="9 10" key="1">
    <citation type="journal article" date="2024" name="Science">
        <title>Giant polyketide synthase enzymes in the biosynthesis of giant marine polyether toxins.</title>
        <authorList>
            <person name="Fallon T.R."/>
            <person name="Shende V.V."/>
            <person name="Wierzbicki I.H."/>
            <person name="Pendleton A.L."/>
            <person name="Watervoot N.F."/>
            <person name="Auber R.P."/>
            <person name="Gonzalez D.J."/>
            <person name="Wisecaver J.H."/>
            <person name="Moore B.S."/>
        </authorList>
    </citation>
    <scope>NUCLEOTIDE SEQUENCE [LARGE SCALE GENOMIC DNA]</scope>
    <source>
        <strain evidence="9 10">12B1</strain>
    </source>
</reference>
<dbReference type="InterPro" id="IPR007632">
    <property type="entry name" value="Anoctamin"/>
</dbReference>
<dbReference type="CDD" id="cd00102">
    <property type="entry name" value="IPT"/>
    <property type="match status" value="1"/>
</dbReference>
<evidence type="ECO:0008006" key="11">
    <source>
        <dbReference type="Google" id="ProtNLM"/>
    </source>
</evidence>
<dbReference type="Pfam" id="PF01833">
    <property type="entry name" value="TIG"/>
    <property type="match status" value="1"/>
</dbReference>